<dbReference type="EMBL" id="CADCVH010000010">
    <property type="protein sequence ID" value="CAA9445007.1"/>
    <property type="molecule type" value="Genomic_DNA"/>
</dbReference>
<sequence>VYGREQGHRAAHLRGAVGREGPPGRGRAHRRGRPQLRYRPHRPPVRPRGDEGHRPDGHGGLPGQPPRGAGRLRRGRSGHGAGQAYRHARGQVHGHPAHGSEDRGKRDPRLPPAGRQGRRAPGGPRRPRRDAPTRRHRRRGSRPRPTPRWRI</sequence>
<accession>A0A6J4QI60</accession>
<evidence type="ECO:0000313" key="2">
    <source>
        <dbReference type="EMBL" id="CAA9445007.1"/>
    </source>
</evidence>
<name>A0A6J4QI60_9ACTN</name>
<feature type="compositionally biased region" description="Basic residues" evidence="1">
    <location>
        <begin position="26"/>
        <end position="45"/>
    </location>
</feature>
<feature type="compositionally biased region" description="Basic residues" evidence="1">
    <location>
        <begin position="134"/>
        <end position="151"/>
    </location>
</feature>
<feature type="compositionally biased region" description="Basic residues" evidence="1">
    <location>
        <begin position="86"/>
        <end position="96"/>
    </location>
</feature>
<dbReference type="AlphaFoldDB" id="A0A6J4QI60"/>
<feature type="region of interest" description="Disordered" evidence="1">
    <location>
        <begin position="1"/>
        <end position="151"/>
    </location>
</feature>
<proteinExistence type="predicted"/>
<organism evidence="2">
    <name type="scientific">uncultured Rubrobacteraceae bacterium</name>
    <dbReference type="NCBI Taxonomy" id="349277"/>
    <lineage>
        <taxon>Bacteria</taxon>
        <taxon>Bacillati</taxon>
        <taxon>Actinomycetota</taxon>
        <taxon>Rubrobacteria</taxon>
        <taxon>Rubrobacterales</taxon>
        <taxon>Rubrobacteraceae</taxon>
        <taxon>environmental samples</taxon>
    </lineage>
</organism>
<feature type="non-terminal residue" evidence="2">
    <location>
        <position position="151"/>
    </location>
</feature>
<reference evidence="2" key="1">
    <citation type="submission" date="2020-02" db="EMBL/GenBank/DDBJ databases">
        <authorList>
            <person name="Meier V. D."/>
        </authorList>
    </citation>
    <scope>NUCLEOTIDE SEQUENCE</scope>
    <source>
        <strain evidence="2">AVDCRST_MAG02</strain>
    </source>
</reference>
<protein>
    <submittedName>
        <fullName evidence="2">Uncharacterized protein</fullName>
    </submittedName>
</protein>
<feature type="compositionally biased region" description="Basic and acidic residues" evidence="1">
    <location>
        <begin position="98"/>
        <end position="109"/>
    </location>
</feature>
<gene>
    <name evidence="2" type="ORF">AVDCRST_MAG02-352</name>
</gene>
<feature type="compositionally biased region" description="Basic and acidic residues" evidence="1">
    <location>
        <begin position="47"/>
        <end position="57"/>
    </location>
</feature>
<evidence type="ECO:0000256" key="1">
    <source>
        <dbReference type="SAM" id="MobiDB-lite"/>
    </source>
</evidence>
<feature type="non-terminal residue" evidence="2">
    <location>
        <position position="1"/>
    </location>
</feature>
<feature type="compositionally biased region" description="Low complexity" evidence="1">
    <location>
        <begin position="112"/>
        <end position="123"/>
    </location>
</feature>